<name>A0A2S8G3N7_9BACT</name>
<accession>A0A2S8G3N7</accession>
<dbReference type="InterPro" id="IPR044929">
    <property type="entry name" value="DNA/RNA_non-sp_Endonuclease_sf"/>
</dbReference>
<evidence type="ECO:0000256" key="1">
    <source>
        <dbReference type="SAM" id="MobiDB-lite"/>
    </source>
</evidence>
<feature type="region of interest" description="Disordered" evidence="1">
    <location>
        <begin position="321"/>
        <end position="353"/>
    </location>
</feature>
<feature type="compositionally biased region" description="Basic and acidic residues" evidence="1">
    <location>
        <begin position="26"/>
        <end position="44"/>
    </location>
</feature>
<proteinExistence type="predicted"/>
<feature type="region of interest" description="Disordered" evidence="1">
    <location>
        <begin position="208"/>
        <end position="248"/>
    </location>
</feature>
<organism evidence="3 4">
    <name type="scientific">Blastopirellula marina</name>
    <dbReference type="NCBI Taxonomy" id="124"/>
    <lineage>
        <taxon>Bacteria</taxon>
        <taxon>Pseudomonadati</taxon>
        <taxon>Planctomycetota</taxon>
        <taxon>Planctomycetia</taxon>
        <taxon>Pirellulales</taxon>
        <taxon>Pirellulaceae</taxon>
        <taxon>Blastopirellula</taxon>
    </lineage>
</organism>
<dbReference type="Gene3D" id="3.40.570.10">
    <property type="entry name" value="Extracellular Endonuclease, subunit A"/>
    <property type="match status" value="1"/>
</dbReference>
<gene>
    <name evidence="3" type="ORF">C5Y96_04130</name>
</gene>
<protein>
    <recommendedName>
        <fullName evidence="2">Type VII secretion system protein EssD-like domain-containing protein</fullName>
    </recommendedName>
</protein>
<dbReference type="Proteomes" id="UP000240009">
    <property type="component" value="Unassembled WGS sequence"/>
</dbReference>
<dbReference type="EMBL" id="PUIA01000016">
    <property type="protein sequence ID" value="PQO39058.1"/>
    <property type="molecule type" value="Genomic_DNA"/>
</dbReference>
<evidence type="ECO:0000313" key="3">
    <source>
        <dbReference type="EMBL" id="PQO39058.1"/>
    </source>
</evidence>
<feature type="region of interest" description="Disordered" evidence="1">
    <location>
        <begin position="1"/>
        <end position="44"/>
    </location>
</feature>
<evidence type="ECO:0000313" key="4">
    <source>
        <dbReference type="Proteomes" id="UP000240009"/>
    </source>
</evidence>
<feature type="domain" description="Type VII secretion system protein EssD-like" evidence="2">
    <location>
        <begin position="215"/>
        <end position="298"/>
    </location>
</feature>
<reference evidence="3 4" key="1">
    <citation type="submission" date="2018-02" db="EMBL/GenBank/DDBJ databases">
        <title>Comparative genomes isolates from brazilian mangrove.</title>
        <authorList>
            <person name="Araujo J.E."/>
            <person name="Taketani R.G."/>
            <person name="Silva M.C.P."/>
            <person name="Loureco M.V."/>
            <person name="Andreote F.D."/>
        </authorList>
    </citation>
    <scope>NUCLEOTIDE SEQUENCE [LARGE SCALE GENOMIC DNA]</scope>
    <source>
        <strain evidence="3 4">HEX-2 MGV</strain>
    </source>
</reference>
<dbReference type="OrthoDB" id="292408at2"/>
<sequence length="353" mass="38645">MAPNIFTKTAGRSAEAVDSGTMVRRGSHDPRPTGRGTDHPDAPDRELAELQDLGLDLIQLALDLAGIVDPTPVSDGASALLALGRGNWLDALISGASMVPYIGDLAKAGKLPRYLKSVNKAIDLAERSQKAATTLMPGIKKLKEVLDLIPTGANTYIDQMRRRVDRFVKSGTTGLKHLPDISGRFKFTKRETVDKVYQEASGRLGVPGTVKKHRSRSEQRKVSGGTGDDAGHLIGDRFGAPGDGRNLTAQHRYMNQNGTYRQLEDKWAEKLKEGTGIEVKITDVTKKGEDRPFMRKAEWKEIAPDGSESTHELLFMNAHSPTSRANRGIKPTVDSPQSGNVINVDFQNRRRMD</sequence>
<dbReference type="CDD" id="cd20745">
    <property type="entry name" value="FIX_RhsA_AHH_HNH-like"/>
    <property type="match status" value="1"/>
</dbReference>
<dbReference type="RefSeq" id="WP_105350259.1">
    <property type="nucleotide sequence ID" value="NZ_PUIA01000016.1"/>
</dbReference>
<dbReference type="AlphaFoldDB" id="A0A2S8G3N7"/>
<dbReference type="Pfam" id="PF13930">
    <property type="entry name" value="Endonuclea_NS_2"/>
    <property type="match status" value="1"/>
</dbReference>
<evidence type="ECO:0000259" key="2">
    <source>
        <dbReference type="Pfam" id="PF13930"/>
    </source>
</evidence>
<dbReference type="InterPro" id="IPR044927">
    <property type="entry name" value="Endonuclea_NS_2"/>
</dbReference>
<comment type="caution">
    <text evidence="3">The sequence shown here is derived from an EMBL/GenBank/DDBJ whole genome shotgun (WGS) entry which is preliminary data.</text>
</comment>